<organism evidence="2 3">
    <name type="scientific">Toxocara canis</name>
    <name type="common">Canine roundworm</name>
    <dbReference type="NCBI Taxonomy" id="6265"/>
    <lineage>
        <taxon>Eukaryota</taxon>
        <taxon>Metazoa</taxon>
        <taxon>Ecdysozoa</taxon>
        <taxon>Nematoda</taxon>
        <taxon>Chromadorea</taxon>
        <taxon>Rhabditida</taxon>
        <taxon>Spirurina</taxon>
        <taxon>Ascaridomorpha</taxon>
        <taxon>Ascaridoidea</taxon>
        <taxon>Toxocaridae</taxon>
        <taxon>Toxocara</taxon>
    </lineage>
</organism>
<dbReference type="EMBL" id="JPKZ01001132">
    <property type="protein sequence ID" value="KHN83832.1"/>
    <property type="molecule type" value="Genomic_DNA"/>
</dbReference>
<dbReference type="STRING" id="6265.A0A0B2VR09"/>
<gene>
    <name evidence="2" type="ORF">Tcan_05109</name>
</gene>
<protein>
    <submittedName>
        <fullName evidence="2">Uncharacterized protein</fullName>
    </submittedName>
</protein>
<dbReference type="Proteomes" id="UP000031036">
    <property type="component" value="Unassembled WGS sequence"/>
</dbReference>
<feature type="region of interest" description="Disordered" evidence="1">
    <location>
        <begin position="70"/>
        <end position="92"/>
    </location>
</feature>
<evidence type="ECO:0000313" key="3">
    <source>
        <dbReference type="Proteomes" id="UP000031036"/>
    </source>
</evidence>
<dbReference type="InterPro" id="IPR026193">
    <property type="entry name" value="NDUFV3"/>
</dbReference>
<proteinExistence type="predicted"/>
<evidence type="ECO:0000256" key="1">
    <source>
        <dbReference type="SAM" id="MobiDB-lite"/>
    </source>
</evidence>
<keyword evidence="3" id="KW-1185">Reference proteome</keyword>
<name>A0A0B2VR09_TOXCA</name>
<dbReference type="GO" id="GO:0045271">
    <property type="term" value="C:respiratory chain complex I"/>
    <property type="evidence" value="ECO:0007669"/>
    <property type="project" value="InterPro"/>
</dbReference>
<dbReference type="AlphaFoldDB" id="A0A0B2VR09"/>
<sequence>MWLTIRLIRCLVPRQARTAFSAAPQCTTGIEHAELLKKRGVNEKNKPTDYKCAEYLNFNTWSFYSKEVELRPSRLPQPSNKRPDPAPHVTKK</sequence>
<dbReference type="OrthoDB" id="6161911at2759"/>
<dbReference type="OMA" id="KYSYCDI"/>
<dbReference type="GO" id="GO:0005739">
    <property type="term" value="C:mitochondrion"/>
    <property type="evidence" value="ECO:0007669"/>
    <property type="project" value="InterPro"/>
</dbReference>
<accession>A0A0B2VR09</accession>
<reference evidence="2 3" key="1">
    <citation type="submission" date="2014-11" db="EMBL/GenBank/DDBJ databases">
        <title>Genetic blueprint of the zoonotic pathogen Toxocara canis.</title>
        <authorList>
            <person name="Zhu X.-Q."/>
            <person name="Korhonen P.K."/>
            <person name="Cai H."/>
            <person name="Young N.D."/>
            <person name="Nejsum P."/>
            <person name="von Samson-Himmelstjerna G."/>
            <person name="Boag P.R."/>
            <person name="Tan P."/>
            <person name="Li Q."/>
            <person name="Min J."/>
            <person name="Yang Y."/>
            <person name="Wang X."/>
            <person name="Fang X."/>
            <person name="Hall R.S."/>
            <person name="Hofmann A."/>
            <person name="Sternberg P.W."/>
            <person name="Jex A.R."/>
            <person name="Gasser R.B."/>
        </authorList>
    </citation>
    <scope>NUCLEOTIDE SEQUENCE [LARGE SCALE GENOMIC DNA]</scope>
    <source>
        <strain evidence="2">PN_DK_2014</strain>
    </source>
</reference>
<comment type="caution">
    <text evidence="2">The sequence shown here is derived from an EMBL/GenBank/DDBJ whole genome shotgun (WGS) entry which is preliminary data.</text>
</comment>
<dbReference type="Pfam" id="PF15880">
    <property type="entry name" value="NDUFV3"/>
    <property type="match status" value="1"/>
</dbReference>
<evidence type="ECO:0000313" key="2">
    <source>
        <dbReference type="EMBL" id="KHN83832.1"/>
    </source>
</evidence>